<feature type="transmembrane region" description="Helical" evidence="1">
    <location>
        <begin position="164"/>
        <end position="185"/>
    </location>
</feature>
<reference evidence="3" key="1">
    <citation type="submission" date="2014-07" db="EMBL/GenBank/DDBJ databases">
        <title>Genome sequencing of plant-pathogenic Streptomyces species.</title>
        <authorList>
            <person name="Harrison J."/>
            <person name="Sapp M."/>
            <person name="Thwaites R."/>
            <person name="Studholme D.J."/>
        </authorList>
    </citation>
    <scope>NUCLEOTIDE SEQUENCE [LARGE SCALE GENOMIC DNA]</scope>
    <source>
        <strain evidence="3">NCPPB 4445</strain>
    </source>
</reference>
<dbReference type="RefSeq" id="WP_050374023.1">
    <property type="nucleotide sequence ID" value="NZ_KQ257831.1"/>
</dbReference>
<organism evidence="2 3">
    <name type="scientific">Streptomyces acidiscabies</name>
    <dbReference type="NCBI Taxonomy" id="42234"/>
    <lineage>
        <taxon>Bacteria</taxon>
        <taxon>Bacillati</taxon>
        <taxon>Actinomycetota</taxon>
        <taxon>Actinomycetes</taxon>
        <taxon>Kitasatosporales</taxon>
        <taxon>Streptomycetaceae</taxon>
        <taxon>Streptomyces</taxon>
    </lineage>
</organism>
<keyword evidence="1" id="KW-1133">Transmembrane helix</keyword>
<comment type="caution">
    <text evidence="2">The sequence shown here is derived from an EMBL/GenBank/DDBJ whole genome shotgun (WGS) entry which is preliminary data.</text>
</comment>
<feature type="transmembrane region" description="Helical" evidence="1">
    <location>
        <begin position="139"/>
        <end position="158"/>
    </location>
</feature>
<feature type="transmembrane region" description="Helical" evidence="1">
    <location>
        <begin position="39"/>
        <end position="59"/>
    </location>
</feature>
<dbReference type="EMBL" id="JPPY01000191">
    <property type="protein sequence ID" value="KND28228.1"/>
    <property type="molecule type" value="Genomic_DNA"/>
</dbReference>
<keyword evidence="1" id="KW-0472">Membrane</keyword>
<evidence type="ECO:0000313" key="3">
    <source>
        <dbReference type="Proteomes" id="UP000037151"/>
    </source>
</evidence>
<protein>
    <submittedName>
        <fullName evidence="2">Uncharacterized protein</fullName>
    </submittedName>
</protein>
<evidence type="ECO:0000256" key="1">
    <source>
        <dbReference type="SAM" id="Phobius"/>
    </source>
</evidence>
<sequence length="215" mass="22786">MQRCGTGAVPAPAVALAAPVNAGRWQVEYPLGRTDSMRALGTVAAPLLGGFDLATLTLLATADRPPRLVDLAMSAVTTGAVLFLFCLQFTSSGLLFAATPAEREGWVGALDASTAPDRLLDAQRKDLWLAARYFRRARWTYDLGLLATMIGIAAIVVPGRHGTLGGWISTGVVCAGVVVELVWIIGSRTARRPRWLLPGYRDAREALSGTDGDAP</sequence>
<gene>
    <name evidence="2" type="ORF">IQ63_34015</name>
</gene>
<dbReference type="Proteomes" id="UP000037151">
    <property type="component" value="Unassembled WGS sequence"/>
</dbReference>
<proteinExistence type="predicted"/>
<evidence type="ECO:0000313" key="2">
    <source>
        <dbReference type="EMBL" id="KND28228.1"/>
    </source>
</evidence>
<dbReference type="PATRIC" id="fig|42234.21.peg.7009"/>
<name>A0A0L0JRN4_9ACTN</name>
<dbReference type="AlphaFoldDB" id="A0A0L0JRN4"/>
<accession>A0A0L0JRN4</accession>
<feature type="transmembrane region" description="Helical" evidence="1">
    <location>
        <begin position="71"/>
        <end position="96"/>
    </location>
</feature>
<keyword evidence="1" id="KW-0812">Transmembrane</keyword>